<organism evidence="6 7">
    <name type="scientific">Sutterella massiliensis</name>
    <dbReference type="NCBI Taxonomy" id="1816689"/>
    <lineage>
        <taxon>Bacteria</taxon>
        <taxon>Pseudomonadati</taxon>
        <taxon>Pseudomonadota</taxon>
        <taxon>Betaproteobacteria</taxon>
        <taxon>Burkholderiales</taxon>
        <taxon>Sutterellaceae</taxon>
        <taxon>Sutterella</taxon>
    </lineage>
</organism>
<accession>A0ABS2DW29</accession>
<dbReference type="RefSeq" id="WP_205104482.1">
    <property type="nucleotide sequence ID" value="NZ_JACJJC010000030.1"/>
</dbReference>
<comment type="similarity">
    <text evidence="3">Belongs to the D-isomer specific 2-hydroxyacid dehydrogenase family.</text>
</comment>
<dbReference type="Proteomes" id="UP000715095">
    <property type="component" value="Unassembled WGS sequence"/>
</dbReference>
<dbReference type="InterPro" id="IPR006140">
    <property type="entry name" value="D-isomer_DH_NAD-bd"/>
</dbReference>
<sequence>MTAPVIVSLIPEKLMRPKMLEGLRALGDVLFEPDPLSGFQSERAAEARILVGAHNMQVKKPLLDRFPELEMTADYGVGFDGYELAEFARRGIALSNTPDVLSRDVADFGFALLLSLTRRTAEADAFVRAGRWPNEDFGLGRRIFGKRIGIAGLGRIGSVLAQRAAAFEMEVGYTARHEKPVPYKRFADMKSLAEWADFLVVVIPGSPETHHLVNAEVLDALGPQGMLVNIARGALVDTEALIKALREGRIAGAALDVFEHEPHVETELLGMKNVVLAPHIASGTFETRDDMADLLLENVRAFLEGKPLVTRVPGSYTE</sequence>
<dbReference type="InterPro" id="IPR050223">
    <property type="entry name" value="D-isomer_2-hydroxyacid_DH"/>
</dbReference>
<evidence type="ECO:0000256" key="1">
    <source>
        <dbReference type="ARBA" id="ARBA00023002"/>
    </source>
</evidence>
<protein>
    <submittedName>
        <fullName evidence="6">2-hydroxyacid dehydrogenase</fullName>
    </submittedName>
</protein>
<proteinExistence type="inferred from homology"/>
<evidence type="ECO:0000256" key="2">
    <source>
        <dbReference type="ARBA" id="ARBA00023027"/>
    </source>
</evidence>
<feature type="domain" description="D-isomer specific 2-hydroxyacid dehydrogenase NAD-binding" evidence="5">
    <location>
        <begin position="110"/>
        <end position="281"/>
    </location>
</feature>
<name>A0ABS2DW29_9BURK</name>
<evidence type="ECO:0000313" key="6">
    <source>
        <dbReference type="EMBL" id="MBM6704948.1"/>
    </source>
</evidence>
<dbReference type="CDD" id="cd12156">
    <property type="entry name" value="HPPR"/>
    <property type="match status" value="1"/>
</dbReference>
<feature type="domain" description="D-isomer specific 2-hydroxyacid dehydrogenase catalytic" evidence="4">
    <location>
        <begin position="28"/>
        <end position="312"/>
    </location>
</feature>
<gene>
    <name evidence="6" type="ORF">H6A60_10735</name>
</gene>
<comment type="caution">
    <text evidence="6">The sequence shown here is derived from an EMBL/GenBank/DDBJ whole genome shotgun (WGS) entry which is preliminary data.</text>
</comment>
<dbReference type="InterPro" id="IPR006139">
    <property type="entry name" value="D-isomer_2_OHA_DH_cat_dom"/>
</dbReference>
<evidence type="ECO:0000259" key="4">
    <source>
        <dbReference type="Pfam" id="PF00389"/>
    </source>
</evidence>
<dbReference type="SUPFAM" id="SSF52283">
    <property type="entry name" value="Formate/glycerate dehydrogenase catalytic domain-like"/>
    <property type="match status" value="1"/>
</dbReference>
<keyword evidence="2" id="KW-0520">NAD</keyword>
<dbReference type="PANTHER" id="PTHR10996:SF178">
    <property type="entry name" value="2-HYDROXYACID DEHYDROGENASE YGL185C-RELATED"/>
    <property type="match status" value="1"/>
</dbReference>
<reference evidence="6 7" key="1">
    <citation type="journal article" date="2021" name="Sci. Rep.">
        <title>The distribution of antibiotic resistance genes in chicken gut microbiota commensals.</title>
        <authorList>
            <person name="Juricova H."/>
            <person name="Matiasovicova J."/>
            <person name="Kubasova T."/>
            <person name="Cejkova D."/>
            <person name="Rychlik I."/>
        </authorList>
    </citation>
    <scope>NUCLEOTIDE SEQUENCE [LARGE SCALE GENOMIC DNA]</scope>
    <source>
        <strain evidence="6 7">An829</strain>
    </source>
</reference>
<evidence type="ECO:0000259" key="5">
    <source>
        <dbReference type="Pfam" id="PF02826"/>
    </source>
</evidence>
<dbReference type="SUPFAM" id="SSF51735">
    <property type="entry name" value="NAD(P)-binding Rossmann-fold domains"/>
    <property type="match status" value="1"/>
</dbReference>
<dbReference type="Pfam" id="PF02826">
    <property type="entry name" value="2-Hacid_dh_C"/>
    <property type="match status" value="1"/>
</dbReference>
<dbReference type="Gene3D" id="3.40.50.720">
    <property type="entry name" value="NAD(P)-binding Rossmann-like Domain"/>
    <property type="match status" value="2"/>
</dbReference>
<evidence type="ECO:0000313" key="7">
    <source>
        <dbReference type="Proteomes" id="UP000715095"/>
    </source>
</evidence>
<keyword evidence="7" id="KW-1185">Reference proteome</keyword>
<dbReference type="EMBL" id="JACJJC010000030">
    <property type="protein sequence ID" value="MBM6704948.1"/>
    <property type="molecule type" value="Genomic_DNA"/>
</dbReference>
<dbReference type="PANTHER" id="PTHR10996">
    <property type="entry name" value="2-HYDROXYACID DEHYDROGENASE-RELATED"/>
    <property type="match status" value="1"/>
</dbReference>
<dbReference type="InterPro" id="IPR036291">
    <property type="entry name" value="NAD(P)-bd_dom_sf"/>
</dbReference>
<keyword evidence="1 3" id="KW-0560">Oxidoreductase</keyword>
<evidence type="ECO:0000256" key="3">
    <source>
        <dbReference type="RuleBase" id="RU003719"/>
    </source>
</evidence>
<dbReference type="Pfam" id="PF00389">
    <property type="entry name" value="2-Hacid_dh"/>
    <property type="match status" value="1"/>
</dbReference>